<dbReference type="InterPro" id="IPR022642">
    <property type="entry name" value="CheR_C"/>
</dbReference>
<dbReference type="EMBL" id="PGGK01000001">
    <property type="protein sequence ID" value="TGC11416.1"/>
    <property type="molecule type" value="Genomic_DNA"/>
</dbReference>
<dbReference type="SMART" id="SM00138">
    <property type="entry name" value="MeTrc"/>
    <property type="match status" value="1"/>
</dbReference>
<evidence type="ECO:0000313" key="2">
    <source>
        <dbReference type="EMBL" id="TGC11416.1"/>
    </source>
</evidence>
<proteinExistence type="predicted"/>
<dbReference type="Gene3D" id="3.40.50.150">
    <property type="entry name" value="Vaccinia Virus protein VP39"/>
    <property type="match status" value="1"/>
</dbReference>
<feature type="domain" description="CheR-type methyltransferase" evidence="1">
    <location>
        <begin position="1"/>
        <end position="186"/>
    </location>
</feature>
<dbReference type="Pfam" id="PF01739">
    <property type="entry name" value="CheR"/>
    <property type="match status" value="1"/>
</dbReference>
<accession>A0A4E0Q073</accession>
<keyword evidence="3" id="KW-1185">Reference proteome</keyword>
<comment type="caution">
    <text evidence="2">The sequence shown here is derived from an EMBL/GenBank/DDBJ whole genome shotgun (WGS) entry which is preliminary data.</text>
</comment>
<dbReference type="OrthoDB" id="10657at2157"/>
<dbReference type="RefSeq" id="WP_135387941.1">
    <property type="nucleotide sequence ID" value="NZ_PGGK01000001.1"/>
</dbReference>
<dbReference type="InterPro" id="IPR050903">
    <property type="entry name" value="Bact_Chemotaxis_MeTrfase"/>
</dbReference>
<dbReference type="InterPro" id="IPR029063">
    <property type="entry name" value="SAM-dependent_MTases_sf"/>
</dbReference>
<dbReference type="InterPro" id="IPR000780">
    <property type="entry name" value="CheR_MeTrfase"/>
</dbReference>
<sequence length="199" mass="23337">MAFTYFFRDMQTLEMIRDHIIPELRTRRYIHIWDAGCAMGPEPYSLAIVLRENMGMIFRNVKIHATDIDNSNLFGDIISKGIYPREQVQRIPKDIIDKYFSPAVEPGHFVISDEIRNSVSFTRHNLLDLQPIRKGLNLIMCKNVLLHFQEKERIDVIRMFHDALEGGYLAMEQTQKMPAELNDYFEPVVSNAQLYRKLC</sequence>
<name>A0A4E0Q073_9EURY</name>
<dbReference type="Proteomes" id="UP000297295">
    <property type="component" value="Unassembled WGS sequence"/>
</dbReference>
<dbReference type="PANTHER" id="PTHR24422">
    <property type="entry name" value="CHEMOTAXIS PROTEIN METHYLTRANSFERASE"/>
    <property type="match status" value="1"/>
</dbReference>
<evidence type="ECO:0000259" key="1">
    <source>
        <dbReference type="PROSITE" id="PS50123"/>
    </source>
</evidence>
<dbReference type="PANTHER" id="PTHR24422:SF10">
    <property type="entry name" value="CHEMOTAXIS PROTEIN METHYLTRANSFERASE 2"/>
    <property type="match status" value="1"/>
</dbReference>
<evidence type="ECO:0000313" key="3">
    <source>
        <dbReference type="Proteomes" id="UP000297295"/>
    </source>
</evidence>
<reference evidence="2 3" key="1">
    <citation type="submission" date="2017-11" db="EMBL/GenBank/DDBJ databases">
        <title>Isolation and Characterization of Methanogenic Archaea from Saline Meromictic Lake at Siberia.</title>
        <authorList>
            <person name="Shen Y."/>
            <person name="Huang H.-H."/>
            <person name="Lai M.-C."/>
            <person name="Chen S.-C."/>
        </authorList>
    </citation>
    <scope>NUCLEOTIDE SEQUENCE [LARGE SCALE GENOMIC DNA]</scope>
    <source>
        <strain evidence="2 3">SY-01</strain>
    </source>
</reference>
<dbReference type="GO" id="GO:0008757">
    <property type="term" value="F:S-adenosylmethionine-dependent methyltransferase activity"/>
    <property type="evidence" value="ECO:0007669"/>
    <property type="project" value="InterPro"/>
</dbReference>
<dbReference type="AlphaFoldDB" id="A0A4E0Q073"/>
<organism evidence="2 3">
    <name type="scientific">Methanolobus halotolerans</name>
    <dbReference type="NCBI Taxonomy" id="2052935"/>
    <lineage>
        <taxon>Archaea</taxon>
        <taxon>Methanobacteriati</taxon>
        <taxon>Methanobacteriota</taxon>
        <taxon>Stenosarchaea group</taxon>
        <taxon>Methanomicrobia</taxon>
        <taxon>Methanosarcinales</taxon>
        <taxon>Methanosarcinaceae</taxon>
        <taxon>Methanolobus</taxon>
    </lineage>
</organism>
<dbReference type="SUPFAM" id="SSF53335">
    <property type="entry name" value="S-adenosyl-L-methionine-dependent methyltransferases"/>
    <property type="match status" value="1"/>
</dbReference>
<dbReference type="PRINTS" id="PR00996">
    <property type="entry name" value="CHERMTFRASE"/>
</dbReference>
<dbReference type="PROSITE" id="PS50123">
    <property type="entry name" value="CHER"/>
    <property type="match status" value="1"/>
</dbReference>
<gene>
    <name evidence="2" type="ORF">CUN85_00610</name>
</gene>
<protein>
    <submittedName>
        <fullName evidence="2">Chemotaxis protein CheR</fullName>
    </submittedName>
</protein>